<reference evidence="1" key="1">
    <citation type="submission" date="2021-09" db="EMBL/GenBank/DDBJ databases">
        <authorList>
            <consortium name="AG Swart"/>
            <person name="Singh M."/>
            <person name="Singh A."/>
            <person name="Seah K."/>
            <person name="Emmerich C."/>
        </authorList>
    </citation>
    <scope>NUCLEOTIDE SEQUENCE</scope>
    <source>
        <strain evidence="1">ATCC30299</strain>
    </source>
</reference>
<protein>
    <recommendedName>
        <fullName evidence="3">Ribosomal protein S13</fullName>
    </recommendedName>
</protein>
<gene>
    <name evidence="1" type="ORF">BSTOLATCC_MIC24207</name>
</gene>
<dbReference type="AlphaFoldDB" id="A0AAU9J061"/>
<dbReference type="EMBL" id="CAJZBQ010000023">
    <property type="protein sequence ID" value="CAG9319656.1"/>
    <property type="molecule type" value="Genomic_DNA"/>
</dbReference>
<keyword evidence="2" id="KW-1185">Reference proteome</keyword>
<proteinExistence type="predicted"/>
<name>A0AAU9J061_9CILI</name>
<evidence type="ECO:0000313" key="2">
    <source>
        <dbReference type="Proteomes" id="UP001162131"/>
    </source>
</evidence>
<organism evidence="1 2">
    <name type="scientific">Blepharisma stoltei</name>
    <dbReference type="NCBI Taxonomy" id="1481888"/>
    <lineage>
        <taxon>Eukaryota</taxon>
        <taxon>Sar</taxon>
        <taxon>Alveolata</taxon>
        <taxon>Ciliophora</taxon>
        <taxon>Postciliodesmatophora</taxon>
        <taxon>Heterotrichea</taxon>
        <taxon>Heterotrichida</taxon>
        <taxon>Blepharismidae</taxon>
        <taxon>Blepharisma</taxon>
    </lineage>
</organism>
<evidence type="ECO:0000313" key="1">
    <source>
        <dbReference type="EMBL" id="CAG9319656.1"/>
    </source>
</evidence>
<comment type="caution">
    <text evidence="1">The sequence shown here is derived from an EMBL/GenBank/DDBJ whole genome shotgun (WGS) entry which is preliminary data.</text>
</comment>
<accession>A0AAU9J061</accession>
<evidence type="ECO:0008006" key="3">
    <source>
        <dbReference type="Google" id="ProtNLM"/>
    </source>
</evidence>
<dbReference type="Proteomes" id="UP001162131">
    <property type="component" value="Unassembled WGS sequence"/>
</dbReference>
<sequence>MGKYLIMEERLKIYFQLWNKTSKNSLKPMHTYSPNTSLNNPEYLIARLSGLTIAEAKDALILAEEIRKAGIEKVMAKWALLGQKLSCTSISHKRWKGKNSICRDSQPIKRPRM</sequence>